<evidence type="ECO:0000313" key="3">
    <source>
        <dbReference type="Proteomes" id="UP000276215"/>
    </source>
</evidence>
<name>A0A3N4JSE6_9PEZI</name>
<gene>
    <name evidence="2" type="ORF">L873DRAFT_840983</name>
</gene>
<sequence>MPVGGLYLDARKYALTCDAICRLERGHWFSLVFQFFYFIFILVTELYLYHSLFSCDSGGQTGRDSSMGTVREGSRLYVTV</sequence>
<feature type="transmembrane region" description="Helical" evidence="1">
    <location>
        <begin position="28"/>
        <end position="49"/>
    </location>
</feature>
<proteinExistence type="predicted"/>
<keyword evidence="3" id="KW-1185">Reference proteome</keyword>
<accession>A0A3N4JSE6</accession>
<evidence type="ECO:0000313" key="2">
    <source>
        <dbReference type="EMBL" id="RPA99938.1"/>
    </source>
</evidence>
<keyword evidence="1" id="KW-0812">Transmembrane</keyword>
<dbReference type="Proteomes" id="UP000276215">
    <property type="component" value="Unassembled WGS sequence"/>
</dbReference>
<evidence type="ECO:0000256" key="1">
    <source>
        <dbReference type="SAM" id="Phobius"/>
    </source>
</evidence>
<keyword evidence="1" id="KW-0472">Membrane</keyword>
<reference evidence="2 3" key="1">
    <citation type="journal article" date="2018" name="Nat. Ecol. Evol.">
        <title>Pezizomycetes genomes reveal the molecular basis of ectomycorrhizal truffle lifestyle.</title>
        <authorList>
            <person name="Murat C."/>
            <person name="Payen T."/>
            <person name="Noel B."/>
            <person name="Kuo A."/>
            <person name="Morin E."/>
            <person name="Chen J."/>
            <person name="Kohler A."/>
            <person name="Krizsan K."/>
            <person name="Balestrini R."/>
            <person name="Da Silva C."/>
            <person name="Montanini B."/>
            <person name="Hainaut M."/>
            <person name="Levati E."/>
            <person name="Barry K.W."/>
            <person name="Belfiori B."/>
            <person name="Cichocki N."/>
            <person name="Clum A."/>
            <person name="Dockter R.B."/>
            <person name="Fauchery L."/>
            <person name="Guy J."/>
            <person name="Iotti M."/>
            <person name="Le Tacon F."/>
            <person name="Lindquist E.A."/>
            <person name="Lipzen A."/>
            <person name="Malagnac F."/>
            <person name="Mello A."/>
            <person name="Molinier V."/>
            <person name="Miyauchi S."/>
            <person name="Poulain J."/>
            <person name="Riccioni C."/>
            <person name="Rubini A."/>
            <person name="Sitrit Y."/>
            <person name="Splivallo R."/>
            <person name="Traeger S."/>
            <person name="Wang M."/>
            <person name="Zifcakova L."/>
            <person name="Wipf D."/>
            <person name="Zambonelli A."/>
            <person name="Paolocci F."/>
            <person name="Nowrousian M."/>
            <person name="Ottonello S."/>
            <person name="Baldrian P."/>
            <person name="Spatafora J.W."/>
            <person name="Henrissat B."/>
            <person name="Nagy L.G."/>
            <person name="Aury J.M."/>
            <person name="Wincker P."/>
            <person name="Grigoriev I.V."/>
            <person name="Bonfante P."/>
            <person name="Martin F.M."/>
        </authorList>
    </citation>
    <scope>NUCLEOTIDE SEQUENCE [LARGE SCALE GENOMIC DNA]</scope>
    <source>
        <strain evidence="2 3">120613-1</strain>
    </source>
</reference>
<organism evidence="2 3">
    <name type="scientific">Choiromyces venosus 120613-1</name>
    <dbReference type="NCBI Taxonomy" id="1336337"/>
    <lineage>
        <taxon>Eukaryota</taxon>
        <taxon>Fungi</taxon>
        <taxon>Dikarya</taxon>
        <taxon>Ascomycota</taxon>
        <taxon>Pezizomycotina</taxon>
        <taxon>Pezizomycetes</taxon>
        <taxon>Pezizales</taxon>
        <taxon>Tuberaceae</taxon>
        <taxon>Choiromyces</taxon>
    </lineage>
</organism>
<protein>
    <submittedName>
        <fullName evidence="2">Uncharacterized protein</fullName>
    </submittedName>
</protein>
<dbReference type="EMBL" id="ML120383">
    <property type="protein sequence ID" value="RPA99938.1"/>
    <property type="molecule type" value="Genomic_DNA"/>
</dbReference>
<dbReference type="AlphaFoldDB" id="A0A3N4JSE6"/>
<keyword evidence="1" id="KW-1133">Transmembrane helix</keyword>